<dbReference type="SFLD" id="SFLDS00001">
    <property type="entry name" value="Enolase"/>
    <property type="match status" value="1"/>
</dbReference>
<dbReference type="Gene3D" id="3.30.390.10">
    <property type="entry name" value="Enolase-like, N-terminal domain"/>
    <property type="match status" value="1"/>
</dbReference>
<sequence>MKSDFAISGGAVGNQAEGAPHVYVRIESDTGAVGWGEARPSHRWSSETLESVVSTIEKYLKPTLIGLPAGDLRQIERILAKQIAHGYNAGQPIAKAAVDMALHDLLAVAEGKRLTELWHAPSADRIDLSYLISTSDPEEARAKSAYAKSQGFKGVDVKIGLDPKRDAEIVRAVKEAAPDLFFRVDANQAYSLPEAIRIAKELEAIGIDVFEQPMRANMLQEHALLRRKTDLPIALDESIWTPSDLLQAIRLEACDYAVVKLTKMAGFRGAKLCGEIAHHACLGLLGGGLTESGLGLAASAQLFLALDIRSPVDLNGPFFLADDPIREKPVLARGTAFLPQGLGIGCVPDERLLDRYRSPVCCE</sequence>
<dbReference type="InterPro" id="IPR029017">
    <property type="entry name" value="Enolase-like_N"/>
</dbReference>
<dbReference type="Gene3D" id="3.20.20.120">
    <property type="entry name" value="Enolase-like C-terminal domain"/>
    <property type="match status" value="1"/>
</dbReference>
<dbReference type="InterPro" id="IPR013342">
    <property type="entry name" value="Mandelate_racemase_C"/>
</dbReference>
<evidence type="ECO:0000259" key="4">
    <source>
        <dbReference type="SMART" id="SM00922"/>
    </source>
</evidence>
<organism evidence="5 6">
    <name type="scientific">Cohnella fermenti</name>
    <dbReference type="NCBI Taxonomy" id="2565925"/>
    <lineage>
        <taxon>Bacteria</taxon>
        <taxon>Bacillati</taxon>
        <taxon>Bacillota</taxon>
        <taxon>Bacilli</taxon>
        <taxon>Bacillales</taxon>
        <taxon>Paenibacillaceae</taxon>
        <taxon>Cohnella</taxon>
    </lineage>
</organism>
<gene>
    <name evidence="5" type="ORF">E6C55_00525</name>
</gene>
<comment type="caution">
    <text evidence="5">The sequence shown here is derived from an EMBL/GenBank/DDBJ whole genome shotgun (WGS) entry which is preliminary data.</text>
</comment>
<dbReference type="InterPro" id="IPR029065">
    <property type="entry name" value="Enolase_C-like"/>
</dbReference>
<protein>
    <submittedName>
        <fullName evidence="5">Mandelate racemase</fullName>
    </submittedName>
</protein>
<dbReference type="Pfam" id="PF02746">
    <property type="entry name" value="MR_MLE_N"/>
    <property type="match status" value="1"/>
</dbReference>
<evidence type="ECO:0000256" key="2">
    <source>
        <dbReference type="ARBA" id="ARBA00022723"/>
    </source>
</evidence>
<evidence type="ECO:0000256" key="1">
    <source>
        <dbReference type="ARBA" id="ARBA00008031"/>
    </source>
</evidence>
<comment type="similarity">
    <text evidence="1">Belongs to the mandelate racemase/muconate lactonizing enzyme family.</text>
</comment>
<proteinExistence type="inferred from homology"/>
<dbReference type="AlphaFoldDB" id="A0A4S4C9I3"/>
<dbReference type="InterPro" id="IPR013341">
    <property type="entry name" value="Mandelate_racemase_N_dom"/>
</dbReference>
<dbReference type="EMBL" id="SSOB01000001">
    <property type="protein sequence ID" value="THF84711.1"/>
    <property type="molecule type" value="Genomic_DNA"/>
</dbReference>
<keyword evidence="6" id="KW-1185">Reference proteome</keyword>
<name>A0A4S4C9I3_9BACL</name>
<keyword evidence="3" id="KW-0413">Isomerase</keyword>
<dbReference type="GO" id="GO:0016854">
    <property type="term" value="F:racemase and epimerase activity"/>
    <property type="evidence" value="ECO:0007669"/>
    <property type="project" value="UniProtKB-ARBA"/>
</dbReference>
<dbReference type="SFLD" id="SFLDF00009">
    <property type="entry name" value="o-succinylbenzoate_synthase"/>
    <property type="match status" value="1"/>
</dbReference>
<accession>A0A4S4C9I3</accession>
<evidence type="ECO:0000313" key="6">
    <source>
        <dbReference type="Proteomes" id="UP000310636"/>
    </source>
</evidence>
<evidence type="ECO:0000256" key="3">
    <source>
        <dbReference type="ARBA" id="ARBA00023235"/>
    </source>
</evidence>
<dbReference type="InterPro" id="IPR036849">
    <property type="entry name" value="Enolase-like_C_sf"/>
</dbReference>
<dbReference type="PANTHER" id="PTHR48073:SF2">
    <property type="entry name" value="O-SUCCINYLBENZOATE SYNTHASE"/>
    <property type="match status" value="1"/>
</dbReference>
<dbReference type="GO" id="GO:0046872">
    <property type="term" value="F:metal ion binding"/>
    <property type="evidence" value="ECO:0007669"/>
    <property type="project" value="UniProtKB-KW"/>
</dbReference>
<evidence type="ECO:0000313" key="5">
    <source>
        <dbReference type="EMBL" id="THF84711.1"/>
    </source>
</evidence>
<feature type="domain" description="Mandelate racemase/muconate lactonizing enzyme C-terminal" evidence="4">
    <location>
        <begin position="137"/>
        <end position="232"/>
    </location>
</feature>
<dbReference type="OrthoDB" id="9775391at2"/>
<dbReference type="SUPFAM" id="SSF51604">
    <property type="entry name" value="Enolase C-terminal domain-like"/>
    <property type="match status" value="1"/>
</dbReference>
<dbReference type="SMART" id="SM00922">
    <property type="entry name" value="MR_MLE"/>
    <property type="match status" value="1"/>
</dbReference>
<reference evidence="5 6" key="1">
    <citation type="submission" date="2019-04" db="EMBL/GenBank/DDBJ databases">
        <title>Cohnella sp. nov. isolated from preserved vegetables.</title>
        <authorList>
            <person name="Lin S.-Y."/>
            <person name="Hung M.-H."/>
            <person name="Young C.-C."/>
        </authorList>
    </citation>
    <scope>NUCLEOTIDE SEQUENCE [LARGE SCALE GENOMIC DNA]</scope>
    <source>
        <strain evidence="5 6">CC-MHH1044</strain>
    </source>
</reference>
<dbReference type="SFLD" id="SFLDG00180">
    <property type="entry name" value="muconate_cycloisomerase"/>
    <property type="match status" value="1"/>
</dbReference>
<dbReference type="PANTHER" id="PTHR48073">
    <property type="entry name" value="O-SUCCINYLBENZOATE SYNTHASE-RELATED"/>
    <property type="match status" value="1"/>
</dbReference>
<keyword evidence="2" id="KW-0479">Metal-binding</keyword>
<dbReference type="SUPFAM" id="SSF54826">
    <property type="entry name" value="Enolase N-terminal domain-like"/>
    <property type="match status" value="1"/>
</dbReference>
<dbReference type="Proteomes" id="UP000310636">
    <property type="component" value="Unassembled WGS sequence"/>
</dbReference>
<dbReference type="Pfam" id="PF13378">
    <property type="entry name" value="MR_MLE_C"/>
    <property type="match status" value="1"/>
</dbReference>